<accession>A0A0K2V3H5</accession>
<evidence type="ECO:0000313" key="2">
    <source>
        <dbReference type="EMBL" id="CDW45049.1"/>
    </source>
</evidence>
<keyword evidence="1" id="KW-0812">Transmembrane</keyword>
<dbReference type="AlphaFoldDB" id="A0A0K2V3H5"/>
<feature type="non-terminal residue" evidence="2">
    <location>
        <position position="1"/>
    </location>
</feature>
<feature type="transmembrane region" description="Helical" evidence="1">
    <location>
        <begin position="21"/>
        <end position="41"/>
    </location>
</feature>
<dbReference type="EMBL" id="HACA01027688">
    <property type="protein sequence ID" value="CDW45049.1"/>
    <property type="molecule type" value="Transcribed_RNA"/>
</dbReference>
<proteinExistence type="predicted"/>
<name>A0A0K2V3H5_LEPSM</name>
<keyword evidence="1" id="KW-0472">Membrane</keyword>
<sequence>NRKKNQYDLFVRHYISCNSVVVFETVLCLVTALETVFFQFWPHLVLDTTKSWVSLNSR</sequence>
<reference evidence="2" key="1">
    <citation type="submission" date="2014-05" db="EMBL/GenBank/DDBJ databases">
        <authorList>
            <person name="Chronopoulou M."/>
        </authorList>
    </citation>
    <scope>NUCLEOTIDE SEQUENCE</scope>
    <source>
        <tissue evidence="2">Whole organism</tissue>
    </source>
</reference>
<protein>
    <submittedName>
        <fullName evidence="2">Uncharacterized protein</fullName>
    </submittedName>
</protein>
<organism evidence="2">
    <name type="scientific">Lepeophtheirus salmonis</name>
    <name type="common">Salmon louse</name>
    <name type="synonym">Caligus salmonis</name>
    <dbReference type="NCBI Taxonomy" id="72036"/>
    <lineage>
        <taxon>Eukaryota</taxon>
        <taxon>Metazoa</taxon>
        <taxon>Ecdysozoa</taxon>
        <taxon>Arthropoda</taxon>
        <taxon>Crustacea</taxon>
        <taxon>Multicrustacea</taxon>
        <taxon>Hexanauplia</taxon>
        <taxon>Copepoda</taxon>
        <taxon>Siphonostomatoida</taxon>
        <taxon>Caligidae</taxon>
        <taxon>Lepeophtheirus</taxon>
    </lineage>
</organism>
<evidence type="ECO:0000256" key="1">
    <source>
        <dbReference type="SAM" id="Phobius"/>
    </source>
</evidence>
<keyword evidence="1" id="KW-1133">Transmembrane helix</keyword>